<accession>A0A9N9IQ88</accession>
<feature type="region of interest" description="Disordered" evidence="1">
    <location>
        <begin position="1"/>
        <end position="143"/>
    </location>
</feature>
<dbReference type="AlphaFoldDB" id="A0A9N9IQ88"/>
<evidence type="ECO:0000313" key="3">
    <source>
        <dbReference type="Proteomes" id="UP000789759"/>
    </source>
</evidence>
<proteinExistence type="predicted"/>
<name>A0A9N9IQ88_9GLOM</name>
<sequence length="143" mass="16099">MSGNRRARRSQTGAQYFDDFDRIRNINSSNRSLRRIGRNNTPAPSTGEVEHALNQISLRNRRSRRSSIDSRRRSASQSLPRDAININTNNPGVESPEKNIGHSGSIETSSLQPPYEADEAQNNNNSSETNQSHDNFRHELAVI</sequence>
<comment type="caution">
    <text evidence="2">The sequence shown here is derived from an EMBL/GenBank/DDBJ whole genome shotgun (WGS) entry which is preliminary data.</text>
</comment>
<dbReference type="OrthoDB" id="2444089at2759"/>
<feature type="compositionally biased region" description="Basic and acidic residues" evidence="1">
    <location>
        <begin position="134"/>
        <end position="143"/>
    </location>
</feature>
<dbReference type="Proteomes" id="UP000789759">
    <property type="component" value="Unassembled WGS sequence"/>
</dbReference>
<reference evidence="2" key="1">
    <citation type="submission" date="2021-06" db="EMBL/GenBank/DDBJ databases">
        <authorList>
            <person name="Kallberg Y."/>
            <person name="Tangrot J."/>
            <person name="Rosling A."/>
        </authorList>
    </citation>
    <scope>NUCLEOTIDE SEQUENCE</scope>
    <source>
        <strain evidence="2">FL966</strain>
    </source>
</reference>
<keyword evidence="3" id="KW-1185">Reference proteome</keyword>
<evidence type="ECO:0000256" key="1">
    <source>
        <dbReference type="SAM" id="MobiDB-lite"/>
    </source>
</evidence>
<dbReference type="EMBL" id="CAJVQA010016621">
    <property type="protein sequence ID" value="CAG8744169.1"/>
    <property type="molecule type" value="Genomic_DNA"/>
</dbReference>
<evidence type="ECO:0000313" key="2">
    <source>
        <dbReference type="EMBL" id="CAG8744169.1"/>
    </source>
</evidence>
<feature type="compositionally biased region" description="Low complexity" evidence="1">
    <location>
        <begin position="121"/>
        <end position="132"/>
    </location>
</feature>
<protein>
    <submittedName>
        <fullName evidence="2">1581_t:CDS:1</fullName>
    </submittedName>
</protein>
<gene>
    <name evidence="2" type="ORF">CPELLU_LOCUS14264</name>
</gene>
<organism evidence="2 3">
    <name type="scientific">Cetraspora pellucida</name>
    <dbReference type="NCBI Taxonomy" id="1433469"/>
    <lineage>
        <taxon>Eukaryota</taxon>
        <taxon>Fungi</taxon>
        <taxon>Fungi incertae sedis</taxon>
        <taxon>Mucoromycota</taxon>
        <taxon>Glomeromycotina</taxon>
        <taxon>Glomeromycetes</taxon>
        <taxon>Diversisporales</taxon>
        <taxon>Gigasporaceae</taxon>
        <taxon>Cetraspora</taxon>
    </lineage>
</organism>